<dbReference type="RefSeq" id="WP_147839109.1">
    <property type="nucleotide sequence ID" value="NZ_VOUP01000024.1"/>
</dbReference>
<dbReference type="Proteomes" id="UP000321307">
    <property type="component" value="Unassembled WGS sequence"/>
</dbReference>
<feature type="region of interest" description="Disordered" evidence="1">
    <location>
        <begin position="185"/>
        <end position="208"/>
    </location>
</feature>
<evidence type="ECO:0000256" key="2">
    <source>
        <dbReference type="SAM" id="Phobius"/>
    </source>
</evidence>
<proteinExistence type="predicted"/>
<dbReference type="Gene3D" id="1.20.5.340">
    <property type="match status" value="1"/>
</dbReference>
<keyword evidence="2" id="KW-0812">Transmembrane</keyword>
<reference evidence="3 4" key="1">
    <citation type="submission" date="2019-07" db="EMBL/GenBank/DDBJ databases">
        <title>Serratia strains were isolated from fresh produce.</title>
        <authorList>
            <person name="Cho G.-S."/>
            <person name="Stein M."/>
            <person name="Lee W."/>
            <person name="Suh S.H."/>
            <person name="Franz C.M.A.P."/>
        </authorList>
    </citation>
    <scope>NUCLEOTIDE SEQUENCE [LARGE SCALE GENOMIC DNA]</scope>
    <source>
        <strain evidence="3 4">S17</strain>
    </source>
</reference>
<organism evidence="3 4">
    <name type="scientific">Serratia ureilytica</name>
    <dbReference type="NCBI Taxonomy" id="300181"/>
    <lineage>
        <taxon>Bacteria</taxon>
        <taxon>Pseudomonadati</taxon>
        <taxon>Pseudomonadota</taxon>
        <taxon>Gammaproteobacteria</taxon>
        <taxon>Enterobacterales</taxon>
        <taxon>Yersiniaceae</taxon>
        <taxon>Serratia</taxon>
    </lineage>
</organism>
<keyword evidence="2" id="KW-1133">Transmembrane helix</keyword>
<dbReference type="EMBL" id="VOUP01000024">
    <property type="protein sequence ID" value="TXE24485.1"/>
    <property type="molecule type" value="Genomic_DNA"/>
</dbReference>
<evidence type="ECO:0000256" key="1">
    <source>
        <dbReference type="SAM" id="MobiDB-lite"/>
    </source>
</evidence>
<keyword evidence="2" id="KW-0472">Membrane</keyword>
<dbReference type="AlphaFoldDB" id="A0A9X9G0P8"/>
<sequence length="208" mass="22452">MCQTPQITPYQTDDTNANFDAFRMPAYHESISVTPIPPLEVSEATVEFVTTGQAAESKSSAQSECDEAEIMAISREELDAKLLQNKAEINAVASEVRRDMAEWREQNSNQISQLTVAINALSAKVDGKFEGIQGQFEGIQGQIAGLNTAINGIQSGISTRLAIFGVIIAVVVAIPSLISAYKDNPAPQPQSQQPIIIQVPQQPPQSNK</sequence>
<feature type="transmembrane region" description="Helical" evidence="2">
    <location>
        <begin position="161"/>
        <end position="181"/>
    </location>
</feature>
<gene>
    <name evidence="3" type="ORF">FOT63_23730</name>
</gene>
<name>A0A9X9G0P8_9GAMM</name>
<evidence type="ECO:0000313" key="4">
    <source>
        <dbReference type="Proteomes" id="UP000321307"/>
    </source>
</evidence>
<comment type="caution">
    <text evidence="3">The sequence shown here is derived from an EMBL/GenBank/DDBJ whole genome shotgun (WGS) entry which is preliminary data.</text>
</comment>
<accession>A0A9X9G0P8</accession>
<feature type="compositionally biased region" description="Low complexity" evidence="1">
    <location>
        <begin position="189"/>
        <end position="200"/>
    </location>
</feature>
<protein>
    <submittedName>
        <fullName evidence="3">Uncharacterized protein</fullName>
    </submittedName>
</protein>
<evidence type="ECO:0000313" key="3">
    <source>
        <dbReference type="EMBL" id="TXE24485.1"/>
    </source>
</evidence>